<proteinExistence type="predicted"/>
<dbReference type="GeneID" id="20818881"/>
<evidence type="ECO:0000313" key="1">
    <source>
        <dbReference type="EMBL" id="ETV66819.1"/>
    </source>
</evidence>
<reference evidence="1" key="1">
    <citation type="submission" date="2013-12" db="EMBL/GenBank/DDBJ databases">
        <title>The Genome Sequence of Aphanomyces astaci APO3.</title>
        <authorList>
            <consortium name="The Broad Institute Genomics Platform"/>
            <person name="Russ C."/>
            <person name="Tyler B."/>
            <person name="van West P."/>
            <person name="Dieguez-Uribeondo J."/>
            <person name="Young S.K."/>
            <person name="Zeng Q."/>
            <person name="Gargeya S."/>
            <person name="Fitzgerald M."/>
            <person name="Abouelleil A."/>
            <person name="Alvarado L."/>
            <person name="Chapman S.B."/>
            <person name="Gainer-Dewar J."/>
            <person name="Goldberg J."/>
            <person name="Griggs A."/>
            <person name="Gujja S."/>
            <person name="Hansen M."/>
            <person name="Howarth C."/>
            <person name="Imamovic A."/>
            <person name="Ireland A."/>
            <person name="Larimer J."/>
            <person name="McCowan C."/>
            <person name="Murphy C."/>
            <person name="Pearson M."/>
            <person name="Poon T.W."/>
            <person name="Priest M."/>
            <person name="Roberts A."/>
            <person name="Saif S."/>
            <person name="Shea T."/>
            <person name="Sykes S."/>
            <person name="Wortman J."/>
            <person name="Nusbaum C."/>
            <person name="Birren B."/>
        </authorList>
    </citation>
    <scope>NUCLEOTIDE SEQUENCE [LARGE SCALE GENOMIC DNA]</scope>
    <source>
        <strain evidence="1">APO3</strain>
    </source>
</reference>
<accession>W4FJ03</accession>
<organism evidence="1">
    <name type="scientific">Aphanomyces astaci</name>
    <name type="common">Crayfish plague agent</name>
    <dbReference type="NCBI Taxonomy" id="112090"/>
    <lineage>
        <taxon>Eukaryota</taxon>
        <taxon>Sar</taxon>
        <taxon>Stramenopiles</taxon>
        <taxon>Oomycota</taxon>
        <taxon>Saprolegniomycetes</taxon>
        <taxon>Saprolegniales</taxon>
        <taxon>Verrucalvaceae</taxon>
        <taxon>Aphanomyces</taxon>
    </lineage>
</organism>
<dbReference type="VEuPathDB" id="FungiDB:H257_16885"/>
<name>W4FJ03_APHAT</name>
<gene>
    <name evidence="1" type="ORF">H257_16885</name>
</gene>
<dbReference type="EMBL" id="KI913206">
    <property type="protein sequence ID" value="ETV66819.1"/>
    <property type="molecule type" value="Genomic_DNA"/>
</dbReference>
<dbReference type="RefSeq" id="XP_009843794.1">
    <property type="nucleotide sequence ID" value="XM_009845492.1"/>
</dbReference>
<sequence length="80" mass="8350">MPALRISEEGNSARTFGGHMQDSDMYMDGLVLVCGGGRTYRPGSVEEGTKAATVAIPPSTSTTIDLVSSHVAPSTSYVVM</sequence>
<dbReference type="AlphaFoldDB" id="W4FJ03"/>
<protein>
    <submittedName>
        <fullName evidence="1">Uncharacterized protein</fullName>
    </submittedName>
</protein>